<accession>A0ABT0VLA9</accession>
<dbReference type="Pfam" id="PF03610">
    <property type="entry name" value="EIIA-man"/>
    <property type="match status" value="1"/>
</dbReference>
<dbReference type="EMBL" id="JAGMVS010000062">
    <property type="protein sequence ID" value="MCM2437275.1"/>
    <property type="molecule type" value="Genomic_DNA"/>
</dbReference>
<reference evidence="3" key="1">
    <citation type="submission" date="2021-04" db="EMBL/GenBank/DDBJ databases">
        <title>Taxonomic assessment of Weissella genus.</title>
        <authorList>
            <person name="Fanelli F."/>
            <person name="Chieffi D."/>
            <person name="Dell'Aquila A."/>
            <person name="Gyu-Sung C."/>
            <person name="Franz C.M.A.P."/>
            <person name="Fusco V."/>
        </authorList>
    </citation>
    <scope>NUCLEOTIDE SEQUENCE</scope>
    <source>
        <strain evidence="3">LMG 25373</strain>
    </source>
</reference>
<sequence>MKVLVVSHSDLAKGAVASYEFIASQAPELSTLVLNDQGVTDFRNRLVNWLDEQVEPVLVLADLKGGTPFNEAYNYFLGHPDRIRVVSGVNLPMLLELVPQISGVADLDQAVSIVVTAGQQGIQVAQNSDDDADDDLDF</sequence>
<comment type="caution">
    <text evidence="3">The sequence shown here is derived from an EMBL/GenBank/DDBJ whole genome shotgun (WGS) entry which is preliminary data.</text>
</comment>
<dbReference type="PANTHER" id="PTHR33799:SF1">
    <property type="entry name" value="PTS SYSTEM MANNOSE-SPECIFIC EIIAB COMPONENT-RELATED"/>
    <property type="match status" value="1"/>
</dbReference>
<dbReference type="PROSITE" id="PS51096">
    <property type="entry name" value="PTS_EIIA_TYPE_4"/>
    <property type="match status" value="1"/>
</dbReference>
<gene>
    <name evidence="3" type="ORF">KAK10_05050</name>
</gene>
<protein>
    <submittedName>
        <fullName evidence="3">PTS N'-diacetylchitobiose transporter subunit IIA</fullName>
    </submittedName>
</protein>
<dbReference type="PANTHER" id="PTHR33799">
    <property type="entry name" value="PTS PERMEASE-RELATED-RELATED"/>
    <property type="match status" value="1"/>
</dbReference>
<dbReference type="Gene3D" id="3.40.50.510">
    <property type="entry name" value="Phosphotransferase system, mannose-type IIA component"/>
    <property type="match status" value="1"/>
</dbReference>
<proteinExistence type="predicted"/>
<dbReference type="InterPro" id="IPR036662">
    <property type="entry name" value="PTS_EIIA_man-typ_sf"/>
</dbReference>
<name>A0ABT0VLA9_9LACO</name>
<evidence type="ECO:0000259" key="2">
    <source>
        <dbReference type="PROSITE" id="PS51096"/>
    </source>
</evidence>
<evidence type="ECO:0000313" key="3">
    <source>
        <dbReference type="EMBL" id="MCM2437275.1"/>
    </source>
</evidence>
<dbReference type="InterPro" id="IPR051471">
    <property type="entry name" value="Bacterial_PTS_sugar_comp"/>
</dbReference>
<keyword evidence="4" id="KW-1185">Reference proteome</keyword>
<dbReference type="InterPro" id="IPR004701">
    <property type="entry name" value="PTS_EIIA_man-typ"/>
</dbReference>
<feature type="domain" description="PTS EIIA type-4" evidence="2">
    <location>
        <begin position="1"/>
        <end position="122"/>
    </location>
</feature>
<organism evidence="3 4">
    <name type="scientific">Periweissella beninensis</name>
    <dbReference type="NCBI Taxonomy" id="504936"/>
    <lineage>
        <taxon>Bacteria</taxon>
        <taxon>Bacillati</taxon>
        <taxon>Bacillota</taxon>
        <taxon>Bacilli</taxon>
        <taxon>Lactobacillales</taxon>
        <taxon>Lactobacillaceae</taxon>
        <taxon>Periweissella</taxon>
    </lineage>
</organism>
<evidence type="ECO:0000256" key="1">
    <source>
        <dbReference type="ARBA" id="ARBA00022679"/>
    </source>
</evidence>
<evidence type="ECO:0000313" key="4">
    <source>
        <dbReference type="Proteomes" id="UP001057481"/>
    </source>
</evidence>
<dbReference type="Proteomes" id="UP001057481">
    <property type="component" value="Unassembled WGS sequence"/>
</dbReference>
<keyword evidence="1" id="KW-0808">Transferase</keyword>
<dbReference type="SUPFAM" id="SSF53062">
    <property type="entry name" value="PTS system fructose IIA component-like"/>
    <property type="match status" value="1"/>
</dbReference>
<dbReference type="RefSeq" id="WP_205142864.1">
    <property type="nucleotide sequence ID" value="NZ_JAFBDN010000001.1"/>
</dbReference>